<protein>
    <recommendedName>
        <fullName evidence="3">Nucleotide-diphospho-sugar transferase domain-containing protein</fullName>
    </recommendedName>
</protein>
<dbReference type="Proteomes" id="UP000002586">
    <property type="component" value="Chromosome"/>
</dbReference>
<reference evidence="2" key="1">
    <citation type="journal article" date="2009" name="Appl. Environ. Microbiol.">
        <title>Complete genome sequence of the chemolithoautotrophic marine magnetotactic coccus strain MC-1.</title>
        <authorList>
            <person name="Schubbe S."/>
            <person name="Williams T.J."/>
            <person name="Xie G."/>
            <person name="Kiss H.E."/>
            <person name="Brettin T.S."/>
            <person name="Martinez D."/>
            <person name="Ross C.A."/>
            <person name="Schuler D."/>
            <person name="Cox B.L."/>
            <person name="Nealson K.H."/>
            <person name="Bazylinski D.A."/>
        </authorList>
    </citation>
    <scope>NUCLEOTIDE SEQUENCE [LARGE SCALE GENOMIC DNA]</scope>
    <source>
        <strain evidence="2">ATCC BAA-1437 / JCM 17883 / MC-1</strain>
    </source>
</reference>
<dbReference type="Gene3D" id="3.90.550.10">
    <property type="entry name" value="Spore Coat Polysaccharide Biosynthesis Protein SpsA, Chain A"/>
    <property type="match status" value="1"/>
</dbReference>
<reference evidence="1 2" key="2">
    <citation type="journal article" date="2012" name="Int. J. Syst. Evol. Microbiol.">
        <title>Magnetococcus marinus gen. nov., sp. nov., a marine, magnetotactic bacterium that represents a novel lineage (Magnetococcaceae fam. nov.; Magnetococcales ord. nov.) at the base of the Alphaproteobacteria.</title>
        <authorList>
            <person name="Bazylinski D.A."/>
            <person name="Williams T.J."/>
            <person name="Lefevre C.T."/>
            <person name="Berg R.J."/>
            <person name="Zhang C.L."/>
            <person name="Bowser S.S."/>
            <person name="Dean A.J."/>
            <person name="Beveridge T.J."/>
        </authorList>
    </citation>
    <scope>NUCLEOTIDE SEQUENCE [LARGE SCALE GENOMIC DNA]</scope>
    <source>
        <strain evidence="2">ATCC BAA-1437 / JCM 17883 / MC-1</strain>
    </source>
</reference>
<evidence type="ECO:0000313" key="1">
    <source>
        <dbReference type="EMBL" id="ABK45475.1"/>
    </source>
</evidence>
<proteinExistence type="predicted"/>
<dbReference type="SUPFAM" id="SSF53448">
    <property type="entry name" value="Nucleotide-diphospho-sugar transferases"/>
    <property type="match status" value="1"/>
</dbReference>
<dbReference type="HOGENOM" id="CLU_1007028_0_0_5"/>
<sequence length="263" mass="29656">MTAATTCQRTILYAATGEAYRQEALNSARSLRPHLQNARVVLFSDAPLESALFDQVVVLEQPSFGFMDKISAMLQAPGDEVLFLDSDTHVAGSVEGLFSLLRRVDLAAAHAPGRLSHLFEVQDRSCRFGLVLPGVPSSFPEFNTGVILYRKTPAMHALLQQWRQIYQEQLAFVGQTYGGLHDQPSFRQAVWQSDLHYHVLTPEDNFRYIFPAVAHGLVRIFHGRDRDMQVQYQRVDAVQDLQRVMNSMSHTRAYLPRQGQVVG</sequence>
<accession>A0LBY2</accession>
<dbReference type="InterPro" id="IPR029044">
    <property type="entry name" value="Nucleotide-diphossugar_trans"/>
</dbReference>
<dbReference type="EMBL" id="CP000471">
    <property type="protein sequence ID" value="ABK45475.1"/>
    <property type="molecule type" value="Genomic_DNA"/>
</dbReference>
<keyword evidence="2" id="KW-1185">Reference proteome</keyword>
<gene>
    <name evidence="1" type="ordered locus">Mmc1_2984</name>
</gene>
<evidence type="ECO:0008006" key="3">
    <source>
        <dbReference type="Google" id="ProtNLM"/>
    </source>
</evidence>
<dbReference type="KEGG" id="mgm:Mmc1_2984"/>
<name>A0LBY2_MAGMM</name>
<dbReference type="RefSeq" id="WP_011714539.1">
    <property type="nucleotide sequence ID" value="NC_008576.1"/>
</dbReference>
<dbReference type="OrthoDB" id="181606at2"/>
<dbReference type="STRING" id="156889.Mmc1_2984"/>
<evidence type="ECO:0000313" key="2">
    <source>
        <dbReference type="Proteomes" id="UP000002586"/>
    </source>
</evidence>
<dbReference type="AlphaFoldDB" id="A0LBY2"/>
<dbReference type="eggNOG" id="COG1442">
    <property type="taxonomic scope" value="Bacteria"/>
</dbReference>
<organism evidence="1 2">
    <name type="scientific">Magnetococcus marinus (strain ATCC BAA-1437 / JCM 17883 / MC-1)</name>
    <dbReference type="NCBI Taxonomy" id="156889"/>
    <lineage>
        <taxon>Bacteria</taxon>
        <taxon>Pseudomonadati</taxon>
        <taxon>Pseudomonadota</taxon>
        <taxon>Magnetococcia</taxon>
        <taxon>Magnetococcales</taxon>
        <taxon>Magnetococcaceae</taxon>
        <taxon>Magnetococcus</taxon>
    </lineage>
</organism>